<evidence type="ECO:0000313" key="3">
    <source>
        <dbReference type="Proteomes" id="UP000019763"/>
    </source>
</evidence>
<dbReference type="RefSeq" id="XP_011134306.1">
    <property type="nucleotide sequence ID" value="XM_011136004.1"/>
</dbReference>
<keyword evidence="3" id="KW-1185">Reference proteome</keyword>
<feature type="region of interest" description="Disordered" evidence="1">
    <location>
        <begin position="1"/>
        <end position="126"/>
    </location>
</feature>
<dbReference type="AlphaFoldDB" id="A0A023BBW0"/>
<proteinExistence type="predicted"/>
<evidence type="ECO:0000256" key="1">
    <source>
        <dbReference type="SAM" id="MobiDB-lite"/>
    </source>
</evidence>
<gene>
    <name evidence="2" type="ORF">GNI_021950</name>
</gene>
<dbReference type="GeneID" id="22911034"/>
<organism evidence="2 3">
    <name type="scientific">Gregarina niphandrodes</name>
    <name type="common">Septate eugregarine</name>
    <dbReference type="NCBI Taxonomy" id="110365"/>
    <lineage>
        <taxon>Eukaryota</taxon>
        <taxon>Sar</taxon>
        <taxon>Alveolata</taxon>
        <taxon>Apicomplexa</taxon>
        <taxon>Conoidasida</taxon>
        <taxon>Gregarinasina</taxon>
        <taxon>Eugregarinorida</taxon>
        <taxon>Gregarinidae</taxon>
        <taxon>Gregarina</taxon>
    </lineage>
</organism>
<dbReference type="Proteomes" id="UP000019763">
    <property type="component" value="Unassembled WGS sequence"/>
</dbReference>
<feature type="region of interest" description="Disordered" evidence="1">
    <location>
        <begin position="302"/>
        <end position="322"/>
    </location>
</feature>
<name>A0A023BBW0_GRENI</name>
<feature type="compositionally biased region" description="Acidic residues" evidence="1">
    <location>
        <begin position="57"/>
        <end position="96"/>
    </location>
</feature>
<protein>
    <submittedName>
        <fullName evidence="2">Uncharacterized protein</fullName>
    </submittedName>
</protein>
<sequence length="674" mass="70769">MDHDRHVPGLDDEQEHRRGNNDPEDGDQEELTDPPSLHDDDHSDDDDSDGDHSDGDHSDDDDDDSDGDGGEGDGGEGDGGEDDGSEGDGSEGDGSEGEARDDLLNVQAPPPVPVRGPGLRAPRVQLPPDIPPIFGLFGPVEPPAPGAPELLPLAAPMFPPVVGQVLGGRGPVLAALGPEGPLFEERPGGPVVRAVPRRLGPAPEEDGPALAFVPRAAPFQRRGRRGRQQQQRIEQPVAPEPVAGVKTDSPWLAARPDQPRVRPSFAVSYDIYPRAADTVSTLALCQSHISYLLTGEHAPAAPEEAKPCRRKKRPGAVRAMESEMEADIPAAGRRRAGAGRVAAAARPVEEAPATTAADAEAAAAERPRFALLAEGLESGSDFASSSSAASEAAEGVSGRGASRSLAGFPRLGERPPVVLGLRAAVSFPVPGSPMFCGRDISRDKILVVADAETCARWRGYASCVCGQCARLTGSRGCGLVGVYHGRYKRASEIFRKALVVTSIGTLVRCLPDPYECVTANPFESVGWTTVVVNEEVLPPSISQSHVALARLRCRQWFVVRPLARVQSCLQPQGYPAFVHDLVSINRTTPNADQFSVGRRGVHAEGPRYHAAHHGAWLVPYAASSGAGGLCSHCANLPGAGAAVAAGFPAAGGRSCPQARGLSQFLHDFATLVPP</sequence>
<accession>A0A023BBW0</accession>
<comment type="caution">
    <text evidence="2">The sequence shown here is derived from an EMBL/GenBank/DDBJ whole genome shotgun (WGS) entry which is preliminary data.</text>
</comment>
<evidence type="ECO:0000313" key="2">
    <source>
        <dbReference type="EMBL" id="EZG80252.1"/>
    </source>
</evidence>
<reference evidence="2" key="1">
    <citation type="submission" date="2013-12" db="EMBL/GenBank/DDBJ databases">
        <authorList>
            <person name="Omoto C.K."/>
            <person name="Sibley D."/>
            <person name="Venepally P."/>
            <person name="Hadjithomas M."/>
            <person name="Karamycheva S."/>
            <person name="Brunk B."/>
            <person name="Roos D."/>
            <person name="Caler E."/>
            <person name="Lorenzi H."/>
        </authorList>
    </citation>
    <scope>NUCLEOTIDE SEQUENCE</scope>
</reference>
<dbReference type="VEuPathDB" id="CryptoDB:GNI_021950"/>
<dbReference type="EMBL" id="AFNH02000162">
    <property type="protein sequence ID" value="EZG80252.1"/>
    <property type="molecule type" value="Genomic_DNA"/>
</dbReference>
<feature type="compositionally biased region" description="Low complexity" evidence="1">
    <location>
        <begin position="115"/>
        <end position="124"/>
    </location>
</feature>
<feature type="region of interest" description="Disordered" evidence="1">
    <location>
        <begin position="220"/>
        <end position="244"/>
    </location>
</feature>
<feature type="compositionally biased region" description="Acidic residues" evidence="1">
    <location>
        <begin position="22"/>
        <end position="32"/>
    </location>
</feature>
<feature type="non-terminal residue" evidence="2">
    <location>
        <position position="674"/>
    </location>
</feature>
<feature type="compositionally biased region" description="Basic and acidic residues" evidence="1">
    <location>
        <begin position="1"/>
        <end position="21"/>
    </location>
</feature>